<protein>
    <submittedName>
        <fullName evidence="1">Uncharacterized protein</fullName>
    </submittedName>
</protein>
<name>A0A9Q0MJJ3_9DIPT</name>
<proteinExistence type="predicted"/>
<reference evidence="1" key="1">
    <citation type="submission" date="2022-07" db="EMBL/GenBank/DDBJ databases">
        <authorList>
            <person name="Trinca V."/>
            <person name="Uliana J.V.C."/>
            <person name="Torres T.T."/>
            <person name="Ward R.J."/>
            <person name="Monesi N."/>
        </authorList>
    </citation>
    <scope>NUCLEOTIDE SEQUENCE</scope>
    <source>
        <strain evidence="1">HSMRA1968</strain>
        <tissue evidence="1">Whole embryos</tissue>
    </source>
</reference>
<dbReference type="PANTHER" id="PTHR33053:SF9">
    <property type="entry name" value="AGAP000105-PA"/>
    <property type="match status" value="1"/>
</dbReference>
<dbReference type="EMBL" id="WJQU01002580">
    <property type="protein sequence ID" value="KAJ6632708.1"/>
    <property type="molecule type" value="Genomic_DNA"/>
</dbReference>
<gene>
    <name evidence="1" type="ORF">Bhyg_17603</name>
</gene>
<dbReference type="AlphaFoldDB" id="A0A9Q0MJJ3"/>
<keyword evidence="2" id="KW-1185">Reference proteome</keyword>
<feature type="non-terminal residue" evidence="1">
    <location>
        <position position="422"/>
    </location>
</feature>
<evidence type="ECO:0000313" key="1">
    <source>
        <dbReference type="EMBL" id="KAJ6632708.1"/>
    </source>
</evidence>
<dbReference type="PANTHER" id="PTHR33053">
    <property type="entry name" value="PROTEIN, PUTATIVE-RELATED"/>
    <property type="match status" value="1"/>
</dbReference>
<comment type="caution">
    <text evidence="1">The sequence shown here is derived from an EMBL/GenBank/DDBJ whole genome shotgun (WGS) entry which is preliminary data.</text>
</comment>
<evidence type="ECO:0000313" key="2">
    <source>
        <dbReference type="Proteomes" id="UP001151699"/>
    </source>
</evidence>
<organism evidence="1 2">
    <name type="scientific">Pseudolycoriella hygida</name>
    <dbReference type="NCBI Taxonomy" id="35572"/>
    <lineage>
        <taxon>Eukaryota</taxon>
        <taxon>Metazoa</taxon>
        <taxon>Ecdysozoa</taxon>
        <taxon>Arthropoda</taxon>
        <taxon>Hexapoda</taxon>
        <taxon>Insecta</taxon>
        <taxon>Pterygota</taxon>
        <taxon>Neoptera</taxon>
        <taxon>Endopterygota</taxon>
        <taxon>Diptera</taxon>
        <taxon>Nematocera</taxon>
        <taxon>Sciaroidea</taxon>
        <taxon>Sciaridae</taxon>
        <taxon>Pseudolycoriella</taxon>
    </lineage>
</organism>
<dbReference type="OrthoDB" id="10062362at2759"/>
<accession>A0A9Q0MJJ3</accession>
<dbReference type="Proteomes" id="UP001151699">
    <property type="component" value="Unassembled WGS sequence"/>
</dbReference>
<sequence length="422" mass="48794">TTYKYSNFAEKLVKQITLIEFSDISYPSLREQILKSSKVFLRHPLFNCNYGLEKSTSDYTIIQMSSGRYLNFGVEKSLHTYLKSHPKLCFNNSCLELSMGIYVLKSKTKRGIELPKYLIIFGKIANISHQTTKYFKNTSFIVGIYDGTFPTPNIANEILRPFVDELKELTTANTIKSLNGHKISRISLHAFIVDPIAYSIFTCTSLPQSLNGCSKCRIKSELRVNRKNNSYVTIYPALCKMENLRIDEDFKYCSDSGYHLDVPIAVELNVGLVTRTSIDYKYTVCLGVMKQLVTLWTKGKLDYRINRKNWRKMLSNLQEISQNCPHELQKPVRYVDDIETWDAYHWKLFLVYFGPIVLHDNLPQNNKHPNNYVLSKKGIFEIKEIKSNCNRQILIVGRKFHCISTSYQVPIIGEKTFAITFP</sequence>
<feature type="non-terminal residue" evidence="1">
    <location>
        <position position="1"/>
    </location>
</feature>